<accession>A0AAD8LPR5</accession>
<dbReference type="Proteomes" id="UP001229421">
    <property type="component" value="Unassembled WGS sequence"/>
</dbReference>
<organism evidence="1 2">
    <name type="scientific">Tagetes erecta</name>
    <name type="common">African marigold</name>
    <dbReference type="NCBI Taxonomy" id="13708"/>
    <lineage>
        <taxon>Eukaryota</taxon>
        <taxon>Viridiplantae</taxon>
        <taxon>Streptophyta</taxon>
        <taxon>Embryophyta</taxon>
        <taxon>Tracheophyta</taxon>
        <taxon>Spermatophyta</taxon>
        <taxon>Magnoliopsida</taxon>
        <taxon>eudicotyledons</taxon>
        <taxon>Gunneridae</taxon>
        <taxon>Pentapetalae</taxon>
        <taxon>asterids</taxon>
        <taxon>campanulids</taxon>
        <taxon>Asterales</taxon>
        <taxon>Asteraceae</taxon>
        <taxon>Asteroideae</taxon>
        <taxon>Heliantheae alliance</taxon>
        <taxon>Tageteae</taxon>
        <taxon>Tagetes</taxon>
    </lineage>
</organism>
<evidence type="ECO:0000313" key="1">
    <source>
        <dbReference type="EMBL" id="KAK1441265.1"/>
    </source>
</evidence>
<gene>
    <name evidence="1" type="ORF">QVD17_07109</name>
</gene>
<comment type="caution">
    <text evidence="1">The sequence shown here is derived from an EMBL/GenBank/DDBJ whole genome shotgun (WGS) entry which is preliminary data.</text>
</comment>
<sequence>MIYASLDSSNSPLNPHQIHHHFHGSFLLNLLQSVSANLIPTTTTIIIHPPPPSPSSITVPYPTFIPGVDGVLDDQGLLCLAFVAIGFVPVGEMMSKQ</sequence>
<reference evidence="1" key="1">
    <citation type="journal article" date="2023" name="bioRxiv">
        <title>Improved chromosome-level genome assembly for marigold (Tagetes erecta).</title>
        <authorList>
            <person name="Jiang F."/>
            <person name="Yuan L."/>
            <person name="Wang S."/>
            <person name="Wang H."/>
            <person name="Xu D."/>
            <person name="Wang A."/>
            <person name="Fan W."/>
        </authorList>
    </citation>
    <scope>NUCLEOTIDE SEQUENCE</scope>
    <source>
        <strain evidence="1">WSJ</strain>
        <tissue evidence="1">Leaf</tissue>
    </source>
</reference>
<dbReference type="EMBL" id="JAUHHV010000001">
    <property type="protein sequence ID" value="KAK1441265.1"/>
    <property type="molecule type" value="Genomic_DNA"/>
</dbReference>
<evidence type="ECO:0000313" key="2">
    <source>
        <dbReference type="Proteomes" id="UP001229421"/>
    </source>
</evidence>
<name>A0AAD8LPR5_TARER</name>
<proteinExistence type="predicted"/>
<dbReference type="AlphaFoldDB" id="A0AAD8LPR5"/>
<protein>
    <submittedName>
        <fullName evidence="1">Uncharacterized protein</fullName>
    </submittedName>
</protein>
<keyword evidence="2" id="KW-1185">Reference proteome</keyword>